<dbReference type="Proteomes" id="UP001281410">
    <property type="component" value="Unassembled WGS sequence"/>
</dbReference>
<evidence type="ECO:0000256" key="1">
    <source>
        <dbReference type="SAM" id="MobiDB-lite"/>
    </source>
</evidence>
<dbReference type="PANTHER" id="PTHR31635">
    <property type="entry name" value="REVERSE TRANSCRIPTASE DOMAIN-CONTAINING PROTEIN-RELATED"/>
    <property type="match status" value="1"/>
</dbReference>
<dbReference type="Pfam" id="PF00078">
    <property type="entry name" value="RVT_1"/>
    <property type="match status" value="1"/>
</dbReference>
<protein>
    <recommendedName>
        <fullName evidence="2">Reverse transcriptase domain-containing protein</fullName>
    </recommendedName>
</protein>
<accession>A0AAE0A2S1</accession>
<comment type="caution">
    <text evidence="3">The sequence shown here is derived from an EMBL/GenBank/DDBJ whole genome shotgun (WGS) entry which is preliminary data.</text>
</comment>
<keyword evidence="4" id="KW-1185">Reference proteome</keyword>
<sequence>MLYLVKLEEDVNPVDIEWVKGLLAMRKNQFQYDQHFIPEKDGFQICLPKEVENTSSSEIDVRKSLFLESLKENGESSRKVGKGHGPELGGPKASIRPKKLSFNLSYDSNTLKTLKVNERLEFCMDLGQLEGLRQSSRSKSEALSSHDIRTRNSKSRGVEEEVANVLAAGTSLGFDFSEVEDEVLGVIRSLWGMLLTRGVGVEADGASVLSISDRNLILIGEKVEEWGQKPFRVFNGWLEDKCLMMDVVKGWKGCKVEGSKGFSLAATLRGAKSSMKKVSDHVLFKEGVLEFFKDYFSNVRWKRPKIRGLNFRQLSEVEKEASEVGFSEEEFIHEFHKNGEIVKDLNKKFLALIPKCAHPETMRDYRPISLVSSMYKILVKALANCLKVVMNSIVGVSQMAFVNDRQLMDSFVVAEEIIHSWRRDKEGSLLVKLDFEKAFDSVNHSFLEFVMNEMGFGSR</sequence>
<proteinExistence type="predicted"/>
<evidence type="ECO:0000313" key="4">
    <source>
        <dbReference type="Proteomes" id="UP001281410"/>
    </source>
</evidence>
<evidence type="ECO:0000313" key="3">
    <source>
        <dbReference type="EMBL" id="KAK3199445.1"/>
    </source>
</evidence>
<reference evidence="3" key="1">
    <citation type="journal article" date="2023" name="Plant J.">
        <title>Genome sequences and population genomics provide insights into the demographic history, inbreeding, and mutation load of two 'living fossil' tree species of Dipteronia.</title>
        <authorList>
            <person name="Feng Y."/>
            <person name="Comes H.P."/>
            <person name="Chen J."/>
            <person name="Zhu S."/>
            <person name="Lu R."/>
            <person name="Zhang X."/>
            <person name="Li P."/>
            <person name="Qiu J."/>
            <person name="Olsen K.M."/>
            <person name="Qiu Y."/>
        </authorList>
    </citation>
    <scope>NUCLEOTIDE SEQUENCE</scope>
    <source>
        <strain evidence="3">NBL</strain>
    </source>
</reference>
<name>A0AAE0A2S1_9ROSI</name>
<dbReference type="AlphaFoldDB" id="A0AAE0A2S1"/>
<feature type="domain" description="Reverse transcriptase" evidence="2">
    <location>
        <begin position="362"/>
        <end position="457"/>
    </location>
</feature>
<dbReference type="PANTHER" id="PTHR31635:SF196">
    <property type="entry name" value="REVERSE TRANSCRIPTASE DOMAIN-CONTAINING PROTEIN-RELATED"/>
    <property type="match status" value="1"/>
</dbReference>
<dbReference type="InterPro" id="IPR000477">
    <property type="entry name" value="RT_dom"/>
</dbReference>
<evidence type="ECO:0000259" key="2">
    <source>
        <dbReference type="Pfam" id="PF00078"/>
    </source>
</evidence>
<dbReference type="EMBL" id="JANJYJ010000007">
    <property type="protein sequence ID" value="KAK3199445.1"/>
    <property type="molecule type" value="Genomic_DNA"/>
</dbReference>
<feature type="region of interest" description="Disordered" evidence="1">
    <location>
        <begin position="75"/>
        <end position="94"/>
    </location>
</feature>
<organism evidence="3 4">
    <name type="scientific">Dipteronia sinensis</name>
    <dbReference type="NCBI Taxonomy" id="43782"/>
    <lineage>
        <taxon>Eukaryota</taxon>
        <taxon>Viridiplantae</taxon>
        <taxon>Streptophyta</taxon>
        <taxon>Embryophyta</taxon>
        <taxon>Tracheophyta</taxon>
        <taxon>Spermatophyta</taxon>
        <taxon>Magnoliopsida</taxon>
        <taxon>eudicotyledons</taxon>
        <taxon>Gunneridae</taxon>
        <taxon>Pentapetalae</taxon>
        <taxon>rosids</taxon>
        <taxon>malvids</taxon>
        <taxon>Sapindales</taxon>
        <taxon>Sapindaceae</taxon>
        <taxon>Hippocastanoideae</taxon>
        <taxon>Acereae</taxon>
        <taxon>Dipteronia</taxon>
    </lineage>
</organism>
<dbReference type="CDD" id="cd01650">
    <property type="entry name" value="RT_nLTR_like"/>
    <property type="match status" value="1"/>
</dbReference>
<gene>
    <name evidence="3" type="ORF">Dsin_022860</name>
</gene>